<protein>
    <submittedName>
        <fullName evidence="2">Uncharacterized protein</fullName>
    </submittedName>
</protein>
<evidence type="ECO:0000256" key="1">
    <source>
        <dbReference type="SAM" id="MobiDB-lite"/>
    </source>
</evidence>
<dbReference type="EMBL" id="DAKRPA010000036">
    <property type="protein sequence ID" value="DBA02118.1"/>
    <property type="molecule type" value="Genomic_DNA"/>
</dbReference>
<dbReference type="PANTHER" id="PTHR35796:SF3">
    <property type="entry name" value="BHLH DOMAIN-CONTAINING PROTEIN"/>
    <property type="match status" value="1"/>
</dbReference>
<name>A0AAV2ZA42_9STRA</name>
<evidence type="ECO:0000313" key="3">
    <source>
        <dbReference type="Proteomes" id="UP001146120"/>
    </source>
</evidence>
<reference evidence="2" key="2">
    <citation type="journal article" date="2023" name="Microbiol Resour">
        <title>Decontamination and Annotation of the Draft Genome Sequence of the Oomycete Lagenidium giganteum ARSEF 373.</title>
        <authorList>
            <person name="Morgan W.R."/>
            <person name="Tartar A."/>
        </authorList>
    </citation>
    <scope>NUCLEOTIDE SEQUENCE</scope>
    <source>
        <strain evidence="2">ARSEF 373</strain>
    </source>
</reference>
<reference evidence="2" key="1">
    <citation type="submission" date="2022-11" db="EMBL/GenBank/DDBJ databases">
        <authorList>
            <person name="Morgan W.R."/>
            <person name="Tartar A."/>
        </authorList>
    </citation>
    <scope>NUCLEOTIDE SEQUENCE</scope>
    <source>
        <strain evidence="2">ARSEF 373</strain>
    </source>
</reference>
<proteinExistence type="predicted"/>
<dbReference type="Proteomes" id="UP001146120">
    <property type="component" value="Unassembled WGS sequence"/>
</dbReference>
<keyword evidence="3" id="KW-1185">Reference proteome</keyword>
<feature type="compositionally biased region" description="Low complexity" evidence="1">
    <location>
        <begin position="76"/>
        <end position="85"/>
    </location>
</feature>
<feature type="region of interest" description="Disordered" evidence="1">
    <location>
        <begin position="62"/>
        <end position="92"/>
    </location>
</feature>
<comment type="caution">
    <text evidence="2">The sequence shown here is derived from an EMBL/GenBank/DDBJ whole genome shotgun (WGS) entry which is preliminary data.</text>
</comment>
<feature type="region of interest" description="Disordered" evidence="1">
    <location>
        <begin position="1"/>
        <end position="34"/>
    </location>
</feature>
<evidence type="ECO:0000313" key="2">
    <source>
        <dbReference type="EMBL" id="DBA02118.1"/>
    </source>
</evidence>
<dbReference type="PANTHER" id="PTHR35796">
    <property type="entry name" value="HYPOTHETICAL CYTOSOLIC PROTEIN"/>
    <property type="match status" value="1"/>
</dbReference>
<gene>
    <name evidence="2" type="ORF">N0F65_011185</name>
</gene>
<dbReference type="AlphaFoldDB" id="A0AAV2ZA42"/>
<accession>A0AAV2ZA42</accession>
<sequence length="269" mass="30912">MAMDTAGSEAEAAPTAKQTKRKKRNTNLSRDRMKQEIVYLRKKAAKLEEMLQRLQNGERVLMPSSDDQWLPPPPESVSSEVVSRSSPKRAARNDNASMWENIAMRQLLQRERSEAENTRLKESVKKQIRIVQTMEKILFRRVNSEICDDSAHNGKRLCSFSRHDSTAIEEMLSELDNLYLQTNAVFELHKMSQIETDEFDVRINTSSPLFPNLPLGMCVLTTCTMVFPFTFHKTGHANWKLLESLSAASSRGRTHIGHNWYLDRPCRQS</sequence>
<organism evidence="2 3">
    <name type="scientific">Lagenidium giganteum</name>
    <dbReference type="NCBI Taxonomy" id="4803"/>
    <lineage>
        <taxon>Eukaryota</taxon>
        <taxon>Sar</taxon>
        <taxon>Stramenopiles</taxon>
        <taxon>Oomycota</taxon>
        <taxon>Peronosporomycetes</taxon>
        <taxon>Pythiales</taxon>
        <taxon>Pythiaceae</taxon>
    </lineage>
</organism>